<evidence type="ECO:0000256" key="11">
    <source>
        <dbReference type="SAM" id="MobiDB-lite"/>
    </source>
</evidence>
<dbReference type="PRINTS" id="PR00109">
    <property type="entry name" value="TYRKINASE"/>
</dbReference>
<dbReference type="PROSITE" id="PS00107">
    <property type="entry name" value="PROTEIN_KINASE_ATP"/>
    <property type="match status" value="1"/>
</dbReference>
<dbReference type="Pfam" id="PF14381">
    <property type="entry name" value="EDR1_CTR1_ARMC3_pept"/>
    <property type="match status" value="1"/>
</dbReference>
<evidence type="ECO:0000256" key="4">
    <source>
        <dbReference type="ARBA" id="ARBA00022679"/>
    </source>
</evidence>
<comment type="catalytic activity">
    <reaction evidence="9">
        <text>L-seryl-[protein] + ATP = O-phospho-L-seryl-[protein] + ADP + H(+)</text>
        <dbReference type="Rhea" id="RHEA:17989"/>
        <dbReference type="Rhea" id="RHEA-COMP:9863"/>
        <dbReference type="Rhea" id="RHEA-COMP:11604"/>
        <dbReference type="ChEBI" id="CHEBI:15378"/>
        <dbReference type="ChEBI" id="CHEBI:29999"/>
        <dbReference type="ChEBI" id="CHEBI:30616"/>
        <dbReference type="ChEBI" id="CHEBI:83421"/>
        <dbReference type="ChEBI" id="CHEBI:456216"/>
        <dbReference type="EC" id="2.7.11.1"/>
    </reaction>
</comment>
<dbReference type="InterPro" id="IPR001245">
    <property type="entry name" value="Ser-Thr/Tyr_kinase_cat_dom"/>
</dbReference>
<dbReference type="CDD" id="cd13999">
    <property type="entry name" value="STKc_MAP3K-like"/>
    <property type="match status" value="1"/>
</dbReference>
<keyword evidence="6 13" id="KW-0418">Kinase</keyword>
<gene>
    <name evidence="13" type="ORF">FCM35_KLT09919</name>
</gene>
<dbReference type="FunFam" id="3.30.200.20:FF:000060">
    <property type="entry name" value="Serine/threonine-protein kinase isoform 1"/>
    <property type="match status" value="1"/>
</dbReference>
<dbReference type="PROSITE" id="PS00108">
    <property type="entry name" value="PROTEIN_KINASE_ST"/>
    <property type="match status" value="1"/>
</dbReference>
<sequence length="760" mass="83636">MEVPKRGTNPYSVLNQMSDDYDPSLPPLPHLPLPLPLPHPLPLQLQRQSTGSSYGGSSLSLSGDCFFVPPQLDPITGVKSDPIAGGCELSGGGGGSGSGSSKSWAQQAEETYQLQLALALRLCSEAASVSDPGLMDSGDAATAPITSAGASAEVLSHRFWINGSLSYNDSIRDGFYVIRGMDPFVWSICTDVQEEGRIPSLDSLKNVDWTDSSIEVVLVNTKIDSALRQLHASVVSTFSSFSTTASTKDMVEQLAKLVSTRLGGAILNLKDEETLLSRWRESNSATRASTHSVVVPLGQLSTGLCIHRSLLFKMLADSVNVPCRVVKGCKYCKRDDAFSCLVRFGFEREYLVDLIGEPGNLSEPDSGFNGPHSICVSSPLRPPKFKSSVEMNANFKSLAKQYFKECQSLNLIFKDAKSVSDLVSSDQAAVAYFAPGAAPSMPFSNLRPPDMKINESQARINPNRTYNPIPNREIVFSIDDLAVPWNELVLKEKIGAGSFGTVHRADWHGSDVAVKILIEQDFHPDRVKEFMREVAIMKSLRHPNIVLYMGAVTEPPNLAIVTEYLSRGSLYKLLHKSSTREYLDERRRLHMAFDVAKGMNYLHKRNPPIVHRDLKSPNLLVDRKYTVKVCDFGLSRLKASTYLSSKSLAGTPEWMAPEVLRDEPSNEKSDVYSFGVILWELMTLQQPWTNLNPAQVVAAVGFKGRRLDIPKDLNSRVVSLIESCWANEPWKRPSFASIMDTLKPLLVKSPASPKQRGPST</sequence>
<keyword evidence="3" id="KW-0723">Serine/threonine-protein kinase</keyword>
<proteinExistence type="inferred from homology"/>
<protein>
    <recommendedName>
        <fullName evidence="2">non-specific serine/threonine protein kinase</fullName>
        <ecNumber evidence="2">2.7.11.1</ecNumber>
    </recommendedName>
</protein>
<evidence type="ECO:0000256" key="2">
    <source>
        <dbReference type="ARBA" id="ARBA00012513"/>
    </source>
</evidence>
<keyword evidence="4" id="KW-0808">Transferase</keyword>
<dbReference type="PANTHER" id="PTHR44329">
    <property type="entry name" value="SERINE/THREONINE-PROTEIN KINASE TNNI3K-RELATED"/>
    <property type="match status" value="1"/>
</dbReference>
<dbReference type="Pfam" id="PF07714">
    <property type="entry name" value="PK_Tyr_Ser-Thr"/>
    <property type="match status" value="1"/>
</dbReference>
<evidence type="ECO:0000256" key="3">
    <source>
        <dbReference type="ARBA" id="ARBA00022527"/>
    </source>
</evidence>
<dbReference type="GO" id="GO:0006950">
    <property type="term" value="P:response to stress"/>
    <property type="evidence" value="ECO:0007669"/>
    <property type="project" value="UniProtKB-ARBA"/>
</dbReference>
<dbReference type="InterPro" id="IPR008271">
    <property type="entry name" value="Ser/Thr_kinase_AS"/>
</dbReference>
<dbReference type="GO" id="GO:0010182">
    <property type="term" value="P:sugar mediated signaling pathway"/>
    <property type="evidence" value="ECO:0007669"/>
    <property type="project" value="UniProtKB-ARBA"/>
</dbReference>
<dbReference type="SUPFAM" id="SSF56112">
    <property type="entry name" value="Protein kinase-like (PK-like)"/>
    <property type="match status" value="1"/>
</dbReference>
<evidence type="ECO:0000256" key="1">
    <source>
        <dbReference type="ARBA" id="ARBA00010507"/>
    </source>
</evidence>
<keyword evidence="7 10" id="KW-0067">ATP-binding</keyword>
<dbReference type="Proteomes" id="UP000623129">
    <property type="component" value="Unassembled WGS sequence"/>
</dbReference>
<feature type="compositionally biased region" description="Pro residues" evidence="11">
    <location>
        <begin position="24"/>
        <end position="33"/>
    </location>
</feature>
<evidence type="ECO:0000313" key="13">
    <source>
        <dbReference type="EMBL" id="KAF3341075.1"/>
    </source>
</evidence>
<dbReference type="Gene3D" id="1.10.510.10">
    <property type="entry name" value="Transferase(Phosphotransferase) domain 1"/>
    <property type="match status" value="1"/>
</dbReference>
<reference evidence="13" key="1">
    <citation type="submission" date="2020-01" db="EMBL/GenBank/DDBJ databases">
        <title>Genome sequence of Kobresia littledalei, the first chromosome-level genome in the family Cyperaceae.</title>
        <authorList>
            <person name="Qu G."/>
        </authorList>
    </citation>
    <scope>NUCLEOTIDE SEQUENCE</scope>
    <source>
        <strain evidence="13">C.B.Clarke</strain>
        <tissue evidence="13">Leaf</tissue>
    </source>
</reference>
<feature type="compositionally biased region" description="Polar residues" evidence="11">
    <location>
        <begin position="9"/>
        <end position="18"/>
    </location>
</feature>
<dbReference type="PROSITE" id="PS50011">
    <property type="entry name" value="PROTEIN_KINASE_DOM"/>
    <property type="match status" value="1"/>
</dbReference>
<dbReference type="AlphaFoldDB" id="A0A833R267"/>
<dbReference type="Gene3D" id="3.30.200.20">
    <property type="entry name" value="Phosphorylase Kinase, domain 1"/>
    <property type="match status" value="1"/>
</dbReference>
<dbReference type="OrthoDB" id="339325at2759"/>
<evidence type="ECO:0000259" key="12">
    <source>
        <dbReference type="PROSITE" id="PS50011"/>
    </source>
</evidence>
<feature type="domain" description="Protein kinase" evidence="12">
    <location>
        <begin position="488"/>
        <end position="746"/>
    </location>
</feature>
<dbReference type="GO" id="GO:0005524">
    <property type="term" value="F:ATP binding"/>
    <property type="evidence" value="ECO:0007669"/>
    <property type="project" value="UniProtKB-UniRule"/>
</dbReference>
<accession>A0A833R267</accession>
<comment type="similarity">
    <text evidence="1">Belongs to the protein kinase superfamily. TKL Ser/Thr protein kinase family. RAF subfamily.</text>
</comment>
<dbReference type="InterPro" id="IPR017441">
    <property type="entry name" value="Protein_kinase_ATP_BS"/>
</dbReference>
<name>A0A833R267_9POAL</name>
<evidence type="ECO:0000256" key="8">
    <source>
        <dbReference type="ARBA" id="ARBA00047899"/>
    </source>
</evidence>
<dbReference type="InterPro" id="IPR055164">
    <property type="entry name" value="EDR1/CTR1/ARMC3-like_pept-like"/>
</dbReference>
<evidence type="ECO:0000313" key="14">
    <source>
        <dbReference type="Proteomes" id="UP000623129"/>
    </source>
</evidence>
<dbReference type="InterPro" id="IPR000719">
    <property type="entry name" value="Prot_kinase_dom"/>
</dbReference>
<evidence type="ECO:0000256" key="7">
    <source>
        <dbReference type="ARBA" id="ARBA00022840"/>
    </source>
</evidence>
<evidence type="ECO:0000256" key="9">
    <source>
        <dbReference type="ARBA" id="ARBA00048679"/>
    </source>
</evidence>
<evidence type="ECO:0000256" key="6">
    <source>
        <dbReference type="ARBA" id="ARBA00022777"/>
    </source>
</evidence>
<comment type="catalytic activity">
    <reaction evidence="8">
        <text>L-threonyl-[protein] + ATP = O-phospho-L-threonyl-[protein] + ADP + H(+)</text>
        <dbReference type="Rhea" id="RHEA:46608"/>
        <dbReference type="Rhea" id="RHEA-COMP:11060"/>
        <dbReference type="Rhea" id="RHEA-COMP:11605"/>
        <dbReference type="ChEBI" id="CHEBI:15378"/>
        <dbReference type="ChEBI" id="CHEBI:30013"/>
        <dbReference type="ChEBI" id="CHEBI:30616"/>
        <dbReference type="ChEBI" id="CHEBI:61977"/>
        <dbReference type="ChEBI" id="CHEBI:456216"/>
        <dbReference type="EC" id="2.7.11.1"/>
    </reaction>
</comment>
<dbReference type="SMART" id="SM00220">
    <property type="entry name" value="S_TKc"/>
    <property type="match status" value="1"/>
</dbReference>
<keyword evidence="14" id="KW-1185">Reference proteome</keyword>
<evidence type="ECO:0000256" key="10">
    <source>
        <dbReference type="PROSITE-ProRule" id="PRU10141"/>
    </source>
</evidence>
<dbReference type="FunFam" id="1.10.510.10:FF:000193">
    <property type="entry name" value="Serine/threonine-protein kinase CTR1"/>
    <property type="match status" value="1"/>
</dbReference>
<feature type="region of interest" description="Disordered" evidence="11">
    <location>
        <begin position="1"/>
        <end position="33"/>
    </location>
</feature>
<dbReference type="EMBL" id="SWLB01000002">
    <property type="protein sequence ID" value="KAF3341075.1"/>
    <property type="molecule type" value="Genomic_DNA"/>
</dbReference>
<dbReference type="InterPro" id="IPR011009">
    <property type="entry name" value="Kinase-like_dom_sf"/>
</dbReference>
<evidence type="ECO:0000256" key="5">
    <source>
        <dbReference type="ARBA" id="ARBA00022741"/>
    </source>
</evidence>
<organism evidence="13 14">
    <name type="scientific">Carex littledalei</name>
    <dbReference type="NCBI Taxonomy" id="544730"/>
    <lineage>
        <taxon>Eukaryota</taxon>
        <taxon>Viridiplantae</taxon>
        <taxon>Streptophyta</taxon>
        <taxon>Embryophyta</taxon>
        <taxon>Tracheophyta</taxon>
        <taxon>Spermatophyta</taxon>
        <taxon>Magnoliopsida</taxon>
        <taxon>Liliopsida</taxon>
        <taxon>Poales</taxon>
        <taxon>Cyperaceae</taxon>
        <taxon>Cyperoideae</taxon>
        <taxon>Cariceae</taxon>
        <taxon>Carex</taxon>
        <taxon>Carex subgen. Euthyceras</taxon>
    </lineage>
</organism>
<keyword evidence="5 10" id="KW-0547">Nucleotide-binding</keyword>
<dbReference type="InterPro" id="IPR051681">
    <property type="entry name" value="Ser/Thr_Kinases-Pseudokinases"/>
</dbReference>
<dbReference type="EC" id="2.7.11.1" evidence="2"/>
<dbReference type="PANTHER" id="PTHR44329:SF292">
    <property type="entry name" value="OS09G0566550 PROTEIN"/>
    <property type="match status" value="1"/>
</dbReference>
<comment type="caution">
    <text evidence="13">The sequence shown here is derived from an EMBL/GenBank/DDBJ whole genome shotgun (WGS) entry which is preliminary data.</text>
</comment>
<dbReference type="GO" id="GO:0004674">
    <property type="term" value="F:protein serine/threonine kinase activity"/>
    <property type="evidence" value="ECO:0007669"/>
    <property type="project" value="UniProtKB-KW"/>
</dbReference>
<feature type="binding site" evidence="10">
    <location>
        <position position="515"/>
    </location>
    <ligand>
        <name>ATP</name>
        <dbReference type="ChEBI" id="CHEBI:30616"/>
    </ligand>
</feature>